<accession>A0ABQ1PW73</accession>
<keyword evidence="2" id="KW-1185">Reference proteome</keyword>
<reference evidence="2" key="1">
    <citation type="journal article" date="2019" name="Int. J. Syst. Evol. Microbiol.">
        <title>The Global Catalogue of Microorganisms (GCM) 10K type strain sequencing project: providing services to taxonomists for standard genome sequencing and annotation.</title>
        <authorList>
            <consortium name="The Broad Institute Genomics Platform"/>
            <consortium name="The Broad Institute Genome Sequencing Center for Infectious Disease"/>
            <person name="Wu L."/>
            <person name="Ma J."/>
        </authorList>
    </citation>
    <scope>NUCLEOTIDE SEQUENCE [LARGE SCALE GENOMIC DNA]</scope>
    <source>
        <strain evidence="2">CGMCC 1.15942</strain>
    </source>
</reference>
<comment type="caution">
    <text evidence="1">The sequence shown here is derived from an EMBL/GenBank/DDBJ whole genome shotgun (WGS) entry which is preliminary data.</text>
</comment>
<sequence>MARLKCPSCKSSKVQLIDNEANIKKTKKSSSLNLNPLKPFTVFNHKEKKVKKKSKGKIAMAIMTGGTSTMVTGLADNKSKEFYCTECGKVFKSK</sequence>
<organism evidence="1 2">
    <name type="scientific">Enterococcus wangshanyuanii</name>
    <dbReference type="NCBI Taxonomy" id="2005703"/>
    <lineage>
        <taxon>Bacteria</taxon>
        <taxon>Bacillati</taxon>
        <taxon>Bacillota</taxon>
        <taxon>Bacilli</taxon>
        <taxon>Lactobacillales</taxon>
        <taxon>Enterococcaceae</taxon>
        <taxon>Enterococcus</taxon>
    </lineage>
</organism>
<gene>
    <name evidence="1" type="ORF">GCM10011573_37890</name>
</gene>
<evidence type="ECO:0000313" key="2">
    <source>
        <dbReference type="Proteomes" id="UP000630615"/>
    </source>
</evidence>
<evidence type="ECO:0000313" key="1">
    <source>
        <dbReference type="EMBL" id="GGD04822.1"/>
    </source>
</evidence>
<proteinExistence type="predicted"/>
<dbReference type="Proteomes" id="UP000630615">
    <property type="component" value="Unassembled WGS sequence"/>
</dbReference>
<protein>
    <submittedName>
        <fullName evidence="1">Uncharacterized protein</fullName>
    </submittedName>
</protein>
<dbReference type="EMBL" id="BMKI01000019">
    <property type="protein sequence ID" value="GGD04822.1"/>
    <property type="molecule type" value="Genomic_DNA"/>
</dbReference>
<dbReference type="RefSeq" id="WP_088269585.1">
    <property type="nucleotide sequence ID" value="NZ_BMKI01000019.1"/>
</dbReference>
<name>A0ABQ1PW73_9ENTE</name>